<feature type="domain" description="GHMP kinase N-terminal" evidence="14">
    <location>
        <begin position="53"/>
        <end position="135"/>
    </location>
</feature>
<gene>
    <name evidence="13 16" type="primary">thrB</name>
    <name evidence="16" type="ORF">NSA23_08615</name>
</gene>
<keyword evidence="7 13" id="KW-0791">Threonine biosynthesis</keyword>
<keyword evidence="9 13" id="KW-0418">Kinase</keyword>
<dbReference type="InterPro" id="IPR013750">
    <property type="entry name" value="GHMP_kinase_C_dom"/>
</dbReference>
<dbReference type="InterPro" id="IPR000870">
    <property type="entry name" value="Homoserine_kinase"/>
</dbReference>
<evidence type="ECO:0000256" key="9">
    <source>
        <dbReference type="ARBA" id="ARBA00022777"/>
    </source>
</evidence>
<feature type="binding site" evidence="13">
    <location>
        <begin position="82"/>
        <end position="92"/>
    </location>
    <ligand>
        <name>ATP</name>
        <dbReference type="ChEBI" id="CHEBI:30616"/>
    </ligand>
</feature>
<dbReference type="PANTHER" id="PTHR20861:SF1">
    <property type="entry name" value="HOMOSERINE KINASE"/>
    <property type="match status" value="1"/>
</dbReference>
<evidence type="ECO:0000259" key="15">
    <source>
        <dbReference type="Pfam" id="PF08544"/>
    </source>
</evidence>
<dbReference type="PROSITE" id="PS00627">
    <property type="entry name" value="GHMP_KINASES_ATP"/>
    <property type="match status" value="1"/>
</dbReference>
<dbReference type="InterPro" id="IPR006203">
    <property type="entry name" value="GHMP_knse_ATP-bd_CS"/>
</dbReference>
<comment type="similarity">
    <text evidence="2 13">Belongs to the GHMP kinase family. Homoserine kinase subfamily.</text>
</comment>
<dbReference type="InterPro" id="IPR036554">
    <property type="entry name" value="GHMP_kinase_C_sf"/>
</dbReference>
<evidence type="ECO:0000313" key="16">
    <source>
        <dbReference type="EMBL" id="MCR2044179.1"/>
    </source>
</evidence>
<organism evidence="16 17">
    <name type="scientific">Anaerosalibacter massiliensis</name>
    <dbReference type="NCBI Taxonomy" id="1347392"/>
    <lineage>
        <taxon>Bacteria</taxon>
        <taxon>Bacillati</taxon>
        <taxon>Bacillota</taxon>
        <taxon>Tissierellia</taxon>
        <taxon>Tissierellales</taxon>
        <taxon>Sporanaerobacteraceae</taxon>
        <taxon>Anaerosalibacter</taxon>
    </lineage>
</organism>
<name>A0A9X2MIA8_9FIRM</name>
<dbReference type="PRINTS" id="PR00958">
    <property type="entry name" value="HOMSERKINASE"/>
</dbReference>
<dbReference type="RefSeq" id="WP_042682779.1">
    <property type="nucleotide sequence ID" value="NZ_CABKTM010000049.1"/>
</dbReference>
<dbReference type="Pfam" id="PF00288">
    <property type="entry name" value="GHMP_kinases_N"/>
    <property type="match status" value="1"/>
</dbReference>
<dbReference type="AlphaFoldDB" id="A0A9X2MIA8"/>
<evidence type="ECO:0000256" key="7">
    <source>
        <dbReference type="ARBA" id="ARBA00022697"/>
    </source>
</evidence>
<comment type="caution">
    <text evidence="16">The sequence shown here is derived from an EMBL/GenBank/DDBJ whole genome shotgun (WGS) entry which is preliminary data.</text>
</comment>
<dbReference type="InterPro" id="IPR014721">
    <property type="entry name" value="Ribsml_uS5_D2-typ_fold_subgr"/>
</dbReference>
<keyword evidence="5 13" id="KW-0028">Amino-acid biosynthesis</keyword>
<sequence>MIKVKVPATSANLGPGFDTLGLALNLYNTFSFKEIPKGLEIEGCDNYYANEKNLVYTSMLKTFNKIGYETKGIRIEMDTDIPISRGLGSSAACILGGVMGANELAKASLSKDEILEIATEIEGHPDNIAPALFGGLVVSVMEDKNIYYNKIDIASEIKFVALIPDFTLSTTKSREVLPSTFNNKDAIYNIGRVSLLLSALSNGRFDLLKISLRDKVHQPYRKKLIPKVDEILNKCYELGSLGVYLSGAGPTIMAIVKKDDMNFTKRIKDYLNSINYNWNVKELDLDLSGAI</sequence>
<comment type="catalytic activity">
    <reaction evidence="11 13">
        <text>L-homoserine + ATP = O-phospho-L-homoserine + ADP + H(+)</text>
        <dbReference type="Rhea" id="RHEA:13985"/>
        <dbReference type="ChEBI" id="CHEBI:15378"/>
        <dbReference type="ChEBI" id="CHEBI:30616"/>
        <dbReference type="ChEBI" id="CHEBI:57476"/>
        <dbReference type="ChEBI" id="CHEBI:57590"/>
        <dbReference type="ChEBI" id="CHEBI:456216"/>
        <dbReference type="EC" id="2.7.1.39"/>
    </reaction>
</comment>
<dbReference type="GO" id="GO:0005524">
    <property type="term" value="F:ATP binding"/>
    <property type="evidence" value="ECO:0007669"/>
    <property type="project" value="UniProtKB-UniRule"/>
</dbReference>
<keyword evidence="8 13" id="KW-0547">Nucleotide-binding</keyword>
<evidence type="ECO:0000256" key="11">
    <source>
        <dbReference type="ARBA" id="ARBA00049375"/>
    </source>
</evidence>
<evidence type="ECO:0000313" key="17">
    <source>
        <dbReference type="Proteomes" id="UP001142078"/>
    </source>
</evidence>
<dbReference type="SUPFAM" id="SSF55060">
    <property type="entry name" value="GHMP Kinase, C-terminal domain"/>
    <property type="match status" value="1"/>
</dbReference>
<dbReference type="PIRSF" id="PIRSF000676">
    <property type="entry name" value="Homoser_kin"/>
    <property type="match status" value="1"/>
</dbReference>
<dbReference type="OrthoDB" id="9769912at2"/>
<evidence type="ECO:0000256" key="5">
    <source>
        <dbReference type="ARBA" id="ARBA00022605"/>
    </source>
</evidence>
<keyword evidence="10 13" id="KW-0067">ATP-binding</keyword>
<dbReference type="Proteomes" id="UP001142078">
    <property type="component" value="Unassembled WGS sequence"/>
</dbReference>
<comment type="pathway">
    <text evidence="1 13">Amino-acid biosynthesis; L-threonine biosynthesis; L-threonine from L-aspartate: step 4/5.</text>
</comment>
<dbReference type="EMBL" id="JANJZL010000004">
    <property type="protein sequence ID" value="MCR2044179.1"/>
    <property type="molecule type" value="Genomic_DNA"/>
</dbReference>
<dbReference type="NCBIfam" id="TIGR00191">
    <property type="entry name" value="thrB"/>
    <property type="match status" value="1"/>
</dbReference>
<evidence type="ECO:0000256" key="10">
    <source>
        <dbReference type="ARBA" id="ARBA00022840"/>
    </source>
</evidence>
<feature type="domain" description="GHMP kinase C-terminal" evidence="15">
    <location>
        <begin position="197"/>
        <end position="260"/>
    </location>
</feature>
<dbReference type="InterPro" id="IPR020568">
    <property type="entry name" value="Ribosomal_Su5_D2-typ_SF"/>
</dbReference>
<evidence type="ECO:0000256" key="12">
    <source>
        <dbReference type="ARBA" id="ARBA00049954"/>
    </source>
</evidence>
<evidence type="ECO:0000256" key="13">
    <source>
        <dbReference type="HAMAP-Rule" id="MF_00384"/>
    </source>
</evidence>
<dbReference type="PANTHER" id="PTHR20861">
    <property type="entry name" value="HOMOSERINE/4-DIPHOSPHOCYTIDYL-2-C-METHYL-D-ERYTHRITOL KINASE"/>
    <property type="match status" value="1"/>
</dbReference>
<proteinExistence type="inferred from homology"/>
<dbReference type="GO" id="GO:0005737">
    <property type="term" value="C:cytoplasm"/>
    <property type="evidence" value="ECO:0007669"/>
    <property type="project" value="UniProtKB-SubCell"/>
</dbReference>
<evidence type="ECO:0000256" key="6">
    <source>
        <dbReference type="ARBA" id="ARBA00022679"/>
    </source>
</evidence>
<accession>A0A9X2MIA8</accession>
<dbReference type="SUPFAM" id="SSF54211">
    <property type="entry name" value="Ribosomal protein S5 domain 2-like"/>
    <property type="match status" value="1"/>
</dbReference>
<keyword evidence="13" id="KW-0963">Cytoplasm</keyword>
<dbReference type="HAMAP" id="MF_00384">
    <property type="entry name" value="Homoser_kinase"/>
    <property type="match status" value="1"/>
</dbReference>
<comment type="subcellular location">
    <subcellularLocation>
        <location evidence="13">Cytoplasm</location>
    </subcellularLocation>
</comment>
<evidence type="ECO:0000256" key="4">
    <source>
        <dbReference type="ARBA" id="ARBA00017858"/>
    </source>
</evidence>
<dbReference type="EC" id="2.7.1.39" evidence="3 13"/>
<dbReference type="GO" id="GO:0004413">
    <property type="term" value="F:homoserine kinase activity"/>
    <property type="evidence" value="ECO:0007669"/>
    <property type="project" value="UniProtKB-UniRule"/>
</dbReference>
<keyword evidence="17" id="KW-1185">Reference proteome</keyword>
<evidence type="ECO:0000259" key="14">
    <source>
        <dbReference type="Pfam" id="PF00288"/>
    </source>
</evidence>
<evidence type="ECO:0000256" key="3">
    <source>
        <dbReference type="ARBA" id="ARBA00012078"/>
    </source>
</evidence>
<dbReference type="Gene3D" id="3.30.70.890">
    <property type="entry name" value="GHMP kinase, C-terminal domain"/>
    <property type="match status" value="1"/>
</dbReference>
<dbReference type="GO" id="GO:0009088">
    <property type="term" value="P:threonine biosynthetic process"/>
    <property type="evidence" value="ECO:0007669"/>
    <property type="project" value="UniProtKB-UniRule"/>
</dbReference>
<dbReference type="InterPro" id="IPR006204">
    <property type="entry name" value="GHMP_kinase_N_dom"/>
</dbReference>
<keyword evidence="6 13" id="KW-0808">Transferase</keyword>
<comment type="function">
    <text evidence="12 13">Catalyzes the ATP-dependent phosphorylation of L-homoserine to L-homoserine phosphate.</text>
</comment>
<evidence type="ECO:0000256" key="1">
    <source>
        <dbReference type="ARBA" id="ARBA00005015"/>
    </source>
</evidence>
<reference evidence="16" key="1">
    <citation type="submission" date="2022-07" db="EMBL/GenBank/DDBJ databases">
        <title>Enhanced cultured diversity of the mouse gut microbiota enables custom-made synthetic communities.</title>
        <authorList>
            <person name="Afrizal A."/>
        </authorList>
    </citation>
    <scope>NUCLEOTIDE SEQUENCE</scope>
    <source>
        <strain evidence="16">DSM 29482</strain>
    </source>
</reference>
<dbReference type="Pfam" id="PF08544">
    <property type="entry name" value="GHMP_kinases_C"/>
    <property type="match status" value="1"/>
</dbReference>
<evidence type="ECO:0000256" key="8">
    <source>
        <dbReference type="ARBA" id="ARBA00022741"/>
    </source>
</evidence>
<dbReference type="Gene3D" id="3.30.230.10">
    <property type="match status" value="1"/>
</dbReference>
<dbReference type="NCBIfam" id="NF002288">
    <property type="entry name" value="PRK01212.1-4"/>
    <property type="match status" value="1"/>
</dbReference>
<protein>
    <recommendedName>
        <fullName evidence="4 13">Homoserine kinase</fullName>
        <shortName evidence="13">HK</shortName>
        <shortName evidence="13">HSK</shortName>
        <ecNumber evidence="3 13">2.7.1.39</ecNumber>
    </recommendedName>
</protein>
<evidence type="ECO:0000256" key="2">
    <source>
        <dbReference type="ARBA" id="ARBA00007370"/>
    </source>
</evidence>